<feature type="region of interest" description="Disordered" evidence="1">
    <location>
        <begin position="1"/>
        <end position="23"/>
    </location>
</feature>
<dbReference type="RefSeq" id="WP_030315751.1">
    <property type="nucleotide sequence ID" value="NZ_JBIBDZ010000007.1"/>
</dbReference>
<dbReference type="Proteomes" id="UP001602370">
    <property type="component" value="Unassembled WGS sequence"/>
</dbReference>
<comment type="caution">
    <text evidence="3">The sequence shown here is derived from an EMBL/GenBank/DDBJ whole genome shotgun (WGS) entry which is preliminary data.</text>
</comment>
<feature type="compositionally biased region" description="Low complexity" evidence="1">
    <location>
        <begin position="157"/>
        <end position="170"/>
    </location>
</feature>
<dbReference type="EMBL" id="JBIBDZ010000007">
    <property type="protein sequence ID" value="MFF5921530.1"/>
    <property type="molecule type" value="Genomic_DNA"/>
</dbReference>
<dbReference type="SUPFAM" id="SSF55729">
    <property type="entry name" value="Acyl-CoA N-acyltransferases (Nat)"/>
    <property type="match status" value="1"/>
</dbReference>
<dbReference type="InterPro" id="IPR016181">
    <property type="entry name" value="Acyl_CoA_acyltransferase"/>
</dbReference>
<reference evidence="3 4" key="1">
    <citation type="submission" date="2024-10" db="EMBL/GenBank/DDBJ databases">
        <title>The Natural Products Discovery Center: Release of the First 8490 Sequenced Strains for Exploring Actinobacteria Biosynthetic Diversity.</title>
        <authorList>
            <person name="Kalkreuter E."/>
            <person name="Kautsar S.A."/>
            <person name="Yang D."/>
            <person name="Bader C.D."/>
            <person name="Teijaro C.N."/>
            <person name="Fluegel L."/>
            <person name="Davis C.M."/>
            <person name="Simpson J.R."/>
            <person name="Lauterbach L."/>
            <person name="Steele A.D."/>
            <person name="Gui C."/>
            <person name="Meng S."/>
            <person name="Li G."/>
            <person name="Viehrig K."/>
            <person name="Ye F."/>
            <person name="Su P."/>
            <person name="Kiefer A.F."/>
            <person name="Nichols A."/>
            <person name="Cepeda A.J."/>
            <person name="Yan W."/>
            <person name="Fan B."/>
            <person name="Jiang Y."/>
            <person name="Adhikari A."/>
            <person name="Zheng C.-J."/>
            <person name="Schuster L."/>
            <person name="Cowan T.M."/>
            <person name="Smanski M.J."/>
            <person name="Chevrette M.G."/>
            <person name="De Carvalho L.P.S."/>
            <person name="Shen B."/>
        </authorList>
    </citation>
    <scope>NUCLEOTIDE SEQUENCE [LARGE SCALE GENOMIC DNA]</scope>
    <source>
        <strain evidence="3 4">NPDC012605</strain>
    </source>
</reference>
<proteinExistence type="predicted"/>
<dbReference type="Pfam" id="PF00583">
    <property type="entry name" value="Acetyltransf_1"/>
    <property type="match status" value="1"/>
</dbReference>
<name>A0ABW6XW01_9ACTN</name>
<dbReference type="Gene3D" id="3.40.630.30">
    <property type="match status" value="1"/>
</dbReference>
<feature type="domain" description="N-acetyltransferase" evidence="2">
    <location>
        <begin position="175"/>
        <end position="326"/>
    </location>
</feature>
<accession>A0ABW6XW01</accession>
<dbReference type="InterPro" id="IPR000182">
    <property type="entry name" value="GNAT_dom"/>
</dbReference>
<dbReference type="PROSITE" id="PS51186">
    <property type="entry name" value="GNAT"/>
    <property type="match status" value="1"/>
</dbReference>
<feature type="region of interest" description="Disordered" evidence="1">
    <location>
        <begin position="148"/>
        <end position="173"/>
    </location>
</feature>
<organism evidence="3 4">
    <name type="scientific">Streptomyces flavochromogenes</name>
    <dbReference type="NCBI Taxonomy" id="68199"/>
    <lineage>
        <taxon>Bacteria</taxon>
        <taxon>Bacillati</taxon>
        <taxon>Actinomycetota</taxon>
        <taxon>Actinomycetes</taxon>
        <taxon>Kitasatosporales</taxon>
        <taxon>Streptomycetaceae</taxon>
        <taxon>Streptomyces</taxon>
    </lineage>
</organism>
<protein>
    <submittedName>
        <fullName evidence="3">GNAT family N-acetyltransferase</fullName>
    </submittedName>
</protein>
<evidence type="ECO:0000313" key="3">
    <source>
        <dbReference type="EMBL" id="MFF5921530.1"/>
    </source>
</evidence>
<sequence>MTRVRPARPDELPALVEHPGDPERNAATRAYLAQLLDSTCTRPEWCLVAEDGDGRLTGSVVLWTMPGHEVPLALVLFEAPEDAPQTAAALLDAAAVTARELGATELEHVVDSPAQAPQFQRNPEHRGELLRASGYAVIRDGRRFSLRAPAANGTGDAGPEAPGAPDGLPADDPRLTFRSLAELGPEPFVAVLAELLAETADARLAADVRQHGARRAAELLFEETAELKHEPAWWELGYDADGTVAVISLPAENPSVPVIGFVGVAPAHRGKGYATSVVIRGTRVLVGAGATEIRGDCDAANVAMAKAFERAGYVNFADRLEFARAL</sequence>
<evidence type="ECO:0000256" key="1">
    <source>
        <dbReference type="SAM" id="MobiDB-lite"/>
    </source>
</evidence>
<evidence type="ECO:0000313" key="4">
    <source>
        <dbReference type="Proteomes" id="UP001602370"/>
    </source>
</evidence>
<evidence type="ECO:0000259" key="2">
    <source>
        <dbReference type="PROSITE" id="PS51186"/>
    </source>
</evidence>
<keyword evidence="4" id="KW-1185">Reference proteome</keyword>
<gene>
    <name evidence="3" type="ORF">ACFY8C_24760</name>
</gene>